<feature type="compositionally biased region" description="Basic and acidic residues" evidence="13">
    <location>
        <begin position="858"/>
        <end position="875"/>
    </location>
</feature>
<comment type="similarity">
    <text evidence="3">Belongs to the glycosyl hydrolase 79 family.</text>
</comment>
<evidence type="ECO:0000256" key="11">
    <source>
        <dbReference type="ARBA" id="ARBA00055929"/>
    </source>
</evidence>
<sequence>MVNQESTTIIAVQICYYQHPNRIQSVTKSITISIYKDVSSIIVISNQSSTRMAGLRLAVSCILASLCFSSLCAADDVKVFVKGVTSIAKTDDNFVCATLDWWPSEKCDYNQCPWGKAGLLNLDLNNKILANAIKAFDPLRIRLGGSLQDQVVYQVGDSIKKFPHFKKQDNSLFGFSKGSLPMDRWDQLNDLFKQTNAKITFGLNALIGKRKSDNSTLWVGEWNSKNARDFMKYTASKGYKIDSYELGNELCASGVAARLEAGQYAKDIIQLKEIVKELYPDRETQPRVLGPAGFYDTEWFKTFLEVSGPHAVDGVTHHIYNLGVDKTLINKIQDPYFLDEIAETFKDLENVVKEFGPWAGPWVGESGGAYNSGGKDVSHTFVNGFWYLDQLGMTATFNHKVYCRQALIGGNYGLLNTTSFIPNPDYYGALLWHRLMGKTVLATSHFGSPYLRTYTHCSKQKPGITMLIINMSNSTSMDVSVTNDENKYPHNYRMTVNGSNQREEYHLTPKDGNIQSDVVLLNGTPLQLTSSQDIPSLSPKIVDSSSPITVAPDSIVYVTIRDFKAPASISSRNGEYAKASQEKPEEPRSARQGRIPPLKTPSFKDGSQNKRPGNWFRRQFSGQTNQDYDSNRTEQAVAVAAAASAITSLNASSIPEQKKISMGPETSMTQPDRKREGLTGLISESGRISKQFSGKGSKSQDREVPETATKEKTPSEVAAAASRVKRTLTPTDKPAPSMKKTPTSIESAESMTDERPIKPEITVPKPETSKPAIPHTRPAIEDGTDADAWERAELSKIQKRYEQVNATILSWENKKKKKAKKRHQKTESELERIRSRALKQFHDDIVDIDQIAGGAKAKAAERQRNEEFKAKEKANTIRKTGKLPRTCFCF</sequence>
<dbReference type="GO" id="GO:0005576">
    <property type="term" value="C:extracellular region"/>
    <property type="evidence" value="ECO:0007669"/>
    <property type="project" value="UniProtKB-SubCell"/>
</dbReference>
<feature type="region of interest" description="Disordered" evidence="13">
    <location>
        <begin position="857"/>
        <end position="876"/>
    </location>
</feature>
<feature type="compositionally biased region" description="Polar residues" evidence="13">
    <location>
        <begin position="740"/>
        <end position="750"/>
    </location>
</feature>
<dbReference type="FunFam" id="3.20.20.80:FF:000023">
    <property type="entry name" value="heparanase-like protein 3"/>
    <property type="match status" value="1"/>
</dbReference>
<comment type="similarity">
    <text evidence="2">Belongs to the remorin family.</text>
</comment>
<keyword evidence="9" id="KW-0458">Lysosome</keyword>
<gene>
    <name evidence="15" type="ORF">NC653_025650</name>
</gene>
<dbReference type="AlphaFoldDB" id="A0AAD6MBT8"/>
<dbReference type="Gene3D" id="3.20.20.80">
    <property type="entry name" value="Glycosidases"/>
    <property type="match status" value="1"/>
</dbReference>
<evidence type="ECO:0000256" key="9">
    <source>
        <dbReference type="ARBA" id="ARBA00023228"/>
    </source>
</evidence>
<dbReference type="GO" id="GO:0009505">
    <property type="term" value="C:plant-type cell wall"/>
    <property type="evidence" value="ECO:0007669"/>
    <property type="project" value="TreeGrafter"/>
</dbReference>
<evidence type="ECO:0000256" key="13">
    <source>
        <dbReference type="SAM" id="MobiDB-lite"/>
    </source>
</evidence>
<feature type="region of interest" description="Disordered" evidence="13">
    <location>
        <begin position="571"/>
        <end position="629"/>
    </location>
</feature>
<dbReference type="Proteomes" id="UP001164929">
    <property type="component" value="Chromosome 10"/>
</dbReference>
<dbReference type="InterPro" id="IPR005516">
    <property type="entry name" value="Remorin_C"/>
</dbReference>
<accession>A0AAD6MBT8</accession>
<dbReference type="Pfam" id="PF03662">
    <property type="entry name" value="Glyco_hydro_79n"/>
    <property type="match status" value="1"/>
</dbReference>
<dbReference type="PANTHER" id="PTHR14363:SF13">
    <property type="entry name" value="OS07G0598400 PROTEIN"/>
    <property type="match status" value="1"/>
</dbReference>
<dbReference type="InterPro" id="IPR017853">
    <property type="entry name" value="GH"/>
</dbReference>
<evidence type="ECO:0000313" key="15">
    <source>
        <dbReference type="EMBL" id="KAJ6982600.1"/>
    </source>
</evidence>
<keyword evidence="7" id="KW-0472">Membrane</keyword>
<reference evidence="15" key="1">
    <citation type="journal article" date="2023" name="Mol. Ecol. Resour.">
        <title>Chromosome-level genome assembly of a triploid poplar Populus alba 'Berolinensis'.</title>
        <authorList>
            <person name="Chen S."/>
            <person name="Yu Y."/>
            <person name="Wang X."/>
            <person name="Wang S."/>
            <person name="Zhang T."/>
            <person name="Zhou Y."/>
            <person name="He R."/>
            <person name="Meng N."/>
            <person name="Wang Y."/>
            <person name="Liu W."/>
            <person name="Liu Z."/>
            <person name="Liu J."/>
            <person name="Guo Q."/>
            <person name="Huang H."/>
            <person name="Sederoff R.R."/>
            <person name="Wang G."/>
            <person name="Qu G."/>
            <person name="Chen S."/>
        </authorList>
    </citation>
    <scope>NUCLEOTIDE SEQUENCE</scope>
    <source>
        <strain evidence="15">SC-2020</strain>
    </source>
</reference>
<feature type="compositionally biased region" description="Basic and acidic residues" evidence="13">
    <location>
        <begin position="698"/>
        <end position="714"/>
    </location>
</feature>
<dbReference type="PANTHER" id="PTHR14363">
    <property type="entry name" value="HEPARANASE-RELATED"/>
    <property type="match status" value="1"/>
</dbReference>
<keyword evidence="12" id="KW-0175">Coiled coil</keyword>
<dbReference type="Pfam" id="PF03763">
    <property type="entry name" value="Remorin_C"/>
    <property type="match status" value="1"/>
</dbReference>
<feature type="compositionally biased region" description="Basic and acidic residues" evidence="13">
    <location>
        <begin position="580"/>
        <end position="589"/>
    </location>
</feature>
<comment type="function">
    <text evidence="11">Endoglycosidase which is a cell surface and extracellular matrix-degrading enzyme. Cleaves heparan sulfate proteoglycans (HSPGs) into heparan sulfate side chains and core proteoglycans.</text>
</comment>
<evidence type="ECO:0000256" key="8">
    <source>
        <dbReference type="ARBA" id="ARBA00023180"/>
    </source>
</evidence>
<dbReference type="EMBL" id="JAQIZT010000010">
    <property type="protein sequence ID" value="KAJ6982600.1"/>
    <property type="molecule type" value="Genomic_DNA"/>
</dbReference>
<evidence type="ECO:0000256" key="2">
    <source>
        <dbReference type="ARBA" id="ARBA00005711"/>
    </source>
</evidence>
<name>A0AAD6MBT8_9ROSI</name>
<comment type="subcellular location">
    <subcellularLocation>
        <location evidence="10">Lysosome membrane</location>
        <topology evidence="10">Peripheral membrane protein</topology>
    </subcellularLocation>
    <subcellularLocation>
        <location evidence="1">Secreted</location>
    </subcellularLocation>
</comment>
<protein>
    <recommendedName>
        <fullName evidence="14">Remorin C-terminal domain-containing protein</fullName>
    </recommendedName>
</protein>
<evidence type="ECO:0000259" key="14">
    <source>
        <dbReference type="Pfam" id="PF03763"/>
    </source>
</evidence>
<evidence type="ECO:0000256" key="1">
    <source>
        <dbReference type="ARBA" id="ARBA00004613"/>
    </source>
</evidence>
<evidence type="ECO:0000256" key="12">
    <source>
        <dbReference type="SAM" id="Coils"/>
    </source>
</evidence>
<dbReference type="SUPFAM" id="SSF51445">
    <property type="entry name" value="(Trans)glycosidases"/>
    <property type="match status" value="1"/>
</dbReference>
<evidence type="ECO:0000256" key="5">
    <source>
        <dbReference type="ARBA" id="ARBA00022729"/>
    </source>
</evidence>
<feature type="domain" description="Remorin C-terminal" evidence="14">
    <location>
        <begin position="784"/>
        <end position="885"/>
    </location>
</feature>
<evidence type="ECO:0000313" key="16">
    <source>
        <dbReference type="Proteomes" id="UP001164929"/>
    </source>
</evidence>
<evidence type="ECO:0000256" key="7">
    <source>
        <dbReference type="ARBA" id="ARBA00023136"/>
    </source>
</evidence>
<feature type="coiled-coil region" evidence="12">
    <location>
        <begin position="794"/>
        <end position="836"/>
    </location>
</feature>
<keyword evidence="16" id="KW-1185">Reference proteome</keyword>
<dbReference type="GO" id="GO:0005765">
    <property type="term" value="C:lysosomal membrane"/>
    <property type="evidence" value="ECO:0007669"/>
    <property type="project" value="UniProtKB-SubCell"/>
</dbReference>
<evidence type="ECO:0000256" key="3">
    <source>
        <dbReference type="ARBA" id="ARBA00009800"/>
    </source>
</evidence>
<feature type="region of interest" description="Disordered" evidence="13">
    <location>
        <begin position="655"/>
        <end position="787"/>
    </location>
</feature>
<dbReference type="GO" id="GO:0004566">
    <property type="term" value="F:beta-glucuronidase activity"/>
    <property type="evidence" value="ECO:0007669"/>
    <property type="project" value="TreeGrafter"/>
</dbReference>
<keyword evidence="5" id="KW-0732">Signal</keyword>
<evidence type="ECO:0000256" key="10">
    <source>
        <dbReference type="ARBA" id="ARBA00023765"/>
    </source>
</evidence>
<keyword evidence="4" id="KW-0964">Secreted</keyword>
<comment type="caution">
    <text evidence="15">The sequence shown here is derived from an EMBL/GenBank/DDBJ whole genome shotgun (WGS) entry which is preliminary data.</text>
</comment>
<evidence type="ECO:0000256" key="6">
    <source>
        <dbReference type="ARBA" id="ARBA00022801"/>
    </source>
</evidence>
<dbReference type="InterPro" id="IPR005199">
    <property type="entry name" value="Glyco_hydro_79"/>
</dbReference>
<evidence type="ECO:0000256" key="4">
    <source>
        <dbReference type="ARBA" id="ARBA00022525"/>
    </source>
</evidence>
<organism evidence="15 16">
    <name type="scientific">Populus alba x Populus x berolinensis</name>
    <dbReference type="NCBI Taxonomy" id="444605"/>
    <lineage>
        <taxon>Eukaryota</taxon>
        <taxon>Viridiplantae</taxon>
        <taxon>Streptophyta</taxon>
        <taxon>Embryophyta</taxon>
        <taxon>Tracheophyta</taxon>
        <taxon>Spermatophyta</taxon>
        <taxon>Magnoliopsida</taxon>
        <taxon>eudicotyledons</taxon>
        <taxon>Gunneridae</taxon>
        <taxon>Pentapetalae</taxon>
        <taxon>rosids</taxon>
        <taxon>fabids</taxon>
        <taxon>Malpighiales</taxon>
        <taxon>Salicaceae</taxon>
        <taxon>Saliceae</taxon>
        <taxon>Populus</taxon>
    </lineage>
</organism>
<proteinExistence type="inferred from homology"/>
<keyword evidence="8" id="KW-0325">Glycoprotein</keyword>
<keyword evidence="6" id="KW-0378">Hydrolase</keyword>